<comment type="similarity">
    <text evidence="2">In the N-terminal section; belongs to the PMEI family.</text>
</comment>
<reference evidence="12" key="4">
    <citation type="submission" date="2025-04" db="UniProtKB">
        <authorList>
            <consortium name="RefSeq"/>
        </authorList>
    </citation>
    <scope>IDENTIFICATION</scope>
    <source>
        <tissue evidence="12">Leaf</tissue>
    </source>
</reference>
<comment type="catalytic activity">
    <reaction evidence="7">
        <text>[(1-&gt;4)-alpha-D-galacturonosyl methyl ester](n) + n H2O = [(1-&gt;4)-alpha-D-galacturonosyl](n) + n methanol + n H(+)</text>
        <dbReference type="Rhea" id="RHEA:22380"/>
        <dbReference type="Rhea" id="RHEA-COMP:14570"/>
        <dbReference type="Rhea" id="RHEA-COMP:14573"/>
        <dbReference type="ChEBI" id="CHEBI:15377"/>
        <dbReference type="ChEBI" id="CHEBI:15378"/>
        <dbReference type="ChEBI" id="CHEBI:17790"/>
        <dbReference type="ChEBI" id="CHEBI:140522"/>
        <dbReference type="ChEBI" id="CHEBI:140523"/>
        <dbReference type="EC" id="3.1.1.11"/>
    </reaction>
</comment>
<dbReference type="UniPathway" id="UPA00545">
    <property type="reaction ID" value="UER00823"/>
</dbReference>
<sequence>MSTSNHHPLLHTPSHKPSHHKTLCLILCAAAIILGSSALLAVHFIKTGPPSIPSPLRNVCHKAVDQGSCLALISEVVPYGAALFENDPRSLLEVFVKKSLLQTQKAVEEARDAGRKINDPREQAALGDCVVLLEMSMDRMRDAITSLTKSDAESQADAHTWLSSLLTNYVTCSDGLQDSSVAMKPILEDLISRAKASLVMFATTLPPKPSETLIEHLAGQFPSWVTSGDRRLLSASSVEAAVKANVVVAKDGSGNYKTVKEAIASAPDKGTNRYVIYIKKGTYKEKVEVGKKKTNVMLVGDGMDQTIITGSLNVVDGATTFNSATVAVGGDGFIAQDIWFQNTAGPEKHQAVALRVSADKSVIHRCKVDAYQDTLYTHTLRQFYRDCSITGTVDFIFGDAGVVLQNCKLIARKPMSKQSNMVTAQGRTDPNQNTGTSIQNCQIIASSDLEPVKASIKSYLGRPWKEYSRTIVMQSNIGDHIDPAGWSVWQGDFALKTLYYGEYMNKGPGAGTSKRVNWPGYHVIKSATEAKKFTVAELIQGGQWLKSTGVTYTEGL</sequence>
<dbReference type="RefSeq" id="XP_031392895.1">
    <property type="nucleotide sequence ID" value="XM_031537035.1"/>
</dbReference>
<keyword evidence="5 7" id="KW-0063">Aspartyl esterase</keyword>
<dbReference type="Proteomes" id="UP000197138">
    <property type="component" value="Unassembled WGS sequence"/>
</dbReference>
<evidence type="ECO:0000259" key="8">
    <source>
        <dbReference type="SMART" id="SM00856"/>
    </source>
</evidence>
<evidence type="ECO:0000256" key="6">
    <source>
        <dbReference type="PROSITE-ProRule" id="PRU10040"/>
    </source>
</evidence>
<keyword evidence="11" id="KW-1185">Reference proteome</keyword>
<dbReference type="InterPro" id="IPR033131">
    <property type="entry name" value="Pectinesterase_Asp_AS"/>
</dbReference>
<dbReference type="SUPFAM" id="SSF51126">
    <property type="entry name" value="Pectin lyase-like"/>
    <property type="match status" value="1"/>
</dbReference>
<dbReference type="InterPro" id="IPR000070">
    <property type="entry name" value="Pectinesterase_cat"/>
</dbReference>
<gene>
    <name evidence="12" type="primary">LOC116204762</name>
    <name evidence="9" type="ORF">CDL15_Pgr012974</name>
</gene>
<dbReference type="InterPro" id="IPR035513">
    <property type="entry name" value="Invertase/methylesterase_inhib"/>
</dbReference>
<feature type="domain" description="Pectinesterase inhibitor" evidence="8">
    <location>
        <begin position="51"/>
        <end position="200"/>
    </location>
</feature>
<evidence type="ECO:0000256" key="5">
    <source>
        <dbReference type="ARBA" id="ARBA00023085"/>
    </source>
</evidence>
<dbReference type="SUPFAM" id="SSF101148">
    <property type="entry name" value="Plant invertase/pectin methylesterase inhibitor"/>
    <property type="match status" value="1"/>
</dbReference>
<dbReference type="SMART" id="SM00856">
    <property type="entry name" value="PMEI"/>
    <property type="match status" value="1"/>
</dbReference>
<dbReference type="EMBL" id="MTKT01001932">
    <property type="protein sequence ID" value="OWM83493.1"/>
    <property type="molecule type" value="Genomic_DNA"/>
</dbReference>
<evidence type="ECO:0000256" key="4">
    <source>
        <dbReference type="ARBA" id="ARBA00022801"/>
    </source>
</evidence>
<dbReference type="OrthoDB" id="2019149at2759"/>
<dbReference type="Pfam" id="PF01095">
    <property type="entry name" value="Pectinesterase"/>
    <property type="match status" value="1"/>
</dbReference>
<dbReference type="GeneID" id="116204762"/>
<comment type="similarity">
    <text evidence="3">In the C-terminal section; belongs to the pectinesterase family.</text>
</comment>
<feature type="active site" evidence="6">
    <location>
        <position position="394"/>
    </location>
</feature>
<dbReference type="PROSITE" id="PS00800">
    <property type="entry name" value="PECTINESTERASE_1"/>
    <property type="match status" value="1"/>
</dbReference>
<organism evidence="9 10">
    <name type="scientific">Punica granatum</name>
    <name type="common">Pomegranate</name>
    <dbReference type="NCBI Taxonomy" id="22663"/>
    <lineage>
        <taxon>Eukaryota</taxon>
        <taxon>Viridiplantae</taxon>
        <taxon>Streptophyta</taxon>
        <taxon>Embryophyta</taxon>
        <taxon>Tracheophyta</taxon>
        <taxon>Spermatophyta</taxon>
        <taxon>Magnoliopsida</taxon>
        <taxon>eudicotyledons</taxon>
        <taxon>Gunneridae</taxon>
        <taxon>Pentapetalae</taxon>
        <taxon>rosids</taxon>
        <taxon>malvids</taxon>
        <taxon>Myrtales</taxon>
        <taxon>Lythraceae</taxon>
        <taxon>Punica</taxon>
    </lineage>
</organism>
<dbReference type="Pfam" id="PF04043">
    <property type="entry name" value="PMEI"/>
    <property type="match status" value="1"/>
</dbReference>
<dbReference type="Proteomes" id="UP000515151">
    <property type="component" value="Chromosome 4"/>
</dbReference>
<dbReference type="GO" id="GO:0045490">
    <property type="term" value="P:pectin catabolic process"/>
    <property type="evidence" value="ECO:0007669"/>
    <property type="project" value="UniProtKB-UniRule"/>
</dbReference>
<keyword evidence="7" id="KW-0961">Cell wall biogenesis/degradation</keyword>
<protein>
    <recommendedName>
        <fullName evidence="7">Pectinesterase</fullName>
        <ecNumber evidence="7">3.1.1.11</ecNumber>
    </recommendedName>
</protein>
<name>A0A218XEZ8_PUNGR</name>
<dbReference type="PROSITE" id="PS00503">
    <property type="entry name" value="PECTINESTERASE_2"/>
    <property type="match status" value="1"/>
</dbReference>
<accession>A0A218XEZ8</accession>
<dbReference type="CDD" id="cd15799">
    <property type="entry name" value="PMEI-like_4"/>
    <property type="match status" value="1"/>
</dbReference>
<dbReference type="AlphaFoldDB" id="A0A218XEZ8"/>
<proteinExistence type="inferred from homology"/>
<dbReference type="InterPro" id="IPR018040">
    <property type="entry name" value="Pectinesterase_Tyr_AS"/>
</dbReference>
<evidence type="ECO:0000256" key="3">
    <source>
        <dbReference type="ARBA" id="ARBA00007786"/>
    </source>
</evidence>
<evidence type="ECO:0000313" key="12">
    <source>
        <dbReference type="RefSeq" id="XP_031392895.1"/>
    </source>
</evidence>
<evidence type="ECO:0000256" key="2">
    <source>
        <dbReference type="ARBA" id="ARBA00006027"/>
    </source>
</evidence>
<reference evidence="9" key="2">
    <citation type="submission" date="2017-06" db="EMBL/GenBank/DDBJ databases">
        <title>The pomegranate genome and the genomics of punicalagin biosynthesis.</title>
        <authorList>
            <person name="Xu C."/>
        </authorList>
    </citation>
    <scope>NUCLEOTIDE SEQUENCE [LARGE SCALE GENOMIC DNA]</scope>
    <source>
        <tissue evidence="9">Fresh leaf</tissue>
    </source>
</reference>
<evidence type="ECO:0000313" key="11">
    <source>
        <dbReference type="Proteomes" id="UP000515151"/>
    </source>
</evidence>
<comment type="pathway">
    <text evidence="1 7">Glycan metabolism; pectin degradation; 2-dehydro-3-deoxy-D-gluconate from pectin: step 1/5.</text>
</comment>
<comment type="function">
    <text evidence="7">Acts in the modification of cell walls via demethylesterification of cell wall pectin.</text>
</comment>
<reference evidence="11" key="3">
    <citation type="journal article" date="2020" name="Plant Biotechnol. J.">
        <title>The pomegranate (Punica granatum L.) draft genome dissects genetic divergence between soft- and hard-seeded cultivars.</title>
        <authorList>
            <person name="Luo X."/>
            <person name="Li H."/>
            <person name="Wu Z."/>
            <person name="Yao W."/>
            <person name="Zhao P."/>
            <person name="Cao D."/>
            <person name="Yu H."/>
            <person name="Li K."/>
            <person name="Poudel K."/>
            <person name="Zhao D."/>
            <person name="Zhang F."/>
            <person name="Xia X."/>
            <person name="Chen L."/>
            <person name="Wang Q."/>
            <person name="Jing D."/>
            <person name="Cao S."/>
        </authorList>
    </citation>
    <scope>NUCLEOTIDE SEQUENCE [LARGE SCALE GENOMIC DNA]</scope>
</reference>
<dbReference type="PANTHER" id="PTHR31707">
    <property type="entry name" value="PECTINESTERASE"/>
    <property type="match status" value="1"/>
</dbReference>
<keyword evidence="7" id="KW-0964">Secreted</keyword>
<dbReference type="InterPro" id="IPR011050">
    <property type="entry name" value="Pectin_lyase_fold/virulence"/>
</dbReference>
<evidence type="ECO:0000256" key="7">
    <source>
        <dbReference type="RuleBase" id="RU000589"/>
    </source>
</evidence>
<dbReference type="Gene3D" id="1.20.140.40">
    <property type="entry name" value="Invertase/pectin methylesterase inhibitor family protein"/>
    <property type="match status" value="1"/>
</dbReference>
<dbReference type="Gene3D" id="2.160.20.10">
    <property type="entry name" value="Single-stranded right-handed beta-helix, Pectin lyase-like"/>
    <property type="match status" value="1"/>
</dbReference>
<evidence type="ECO:0000313" key="9">
    <source>
        <dbReference type="EMBL" id="OWM83493.1"/>
    </source>
</evidence>
<dbReference type="GO" id="GO:0030599">
    <property type="term" value="F:pectinesterase activity"/>
    <property type="evidence" value="ECO:0007669"/>
    <property type="project" value="UniProtKB-UniRule"/>
</dbReference>
<dbReference type="GO" id="GO:0004857">
    <property type="term" value="F:enzyme inhibitor activity"/>
    <property type="evidence" value="ECO:0007669"/>
    <property type="project" value="InterPro"/>
</dbReference>
<dbReference type="GO" id="GO:0042545">
    <property type="term" value="P:cell wall modification"/>
    <property type="evidence" value="ECO:0007669"/>
    <property type="project" value="UniProtKB-UniRule"/>
</dbReference>
<evidence type="ECO:0000313" key="10">
    <source>
        <dbReference type="Proteomes" id="UP000197138"/>
    </source>
</evidence>
<keyword evidence="4 7" id="KW-0378">Hydrolase</keyword>
<dbReference type="NCBIfam" id="TIGR01614">
    <property type="entry name" value="PME_inhib"/>
    <property type="match status" value="1"/>
</dbReference>
<keyword evidence="7" id="KW-0134">Cell wall</keyword>
<reference evidence="10" key="1">
    <citation type="journal article" date="2017" name="Plant J.">
        <title>The pomegranate (Punica granatum L.) genome and the genomics of punicalagin biosynthesis.</title>
        <authorList>
            <person name="Qin G."/>
            <person name="Xu C."/>
            <person name="Ming R."/>
            <person name="Tang H."/>
            <person name="Guyot R."/>
            <person name="Kramer E.M."/>
            <person name="Hu Y."/>
            <person name="Yi X."/>
            <person name="Qi Y."/>
            <person name="Xu X."/>
            <person name="Gao Z."/>
            <person name="Pan H."/>
            <person name="Jian J."/>
            <person name="Tian Y."/>
            <person name="Yue Z."/>
            <person name="Xu Y."/>
        </authorList>
    </citation>
    <scope>NUCLEOTIDE SEQUENCE [LARGE SCALE GENOMIC DNA]</scope>
    <source>
        <strain evidence="10">cv. Dabenzi</strain>
    </source>
</reference>
<dbReference type="FunFam" id="2.160.20.10:FF:000001">
    <property type="entry name" value="Pectinesterase"/>
    <property type="match status" value="1"/>
</dbReference>
<dbReference type="InterPro" id="IPR006501">
    <property type="entry name" value="Pectinesterase_inhib_dom"/>
</dbReference>
<dbReference type="EC" id="3.1.1.11" evidence="7"/>
<evidence type="ECO:0000256" key="1">
    <source>
        <dbReference type="ARBA" id="ARBA00005184"/>
    </source>
</evidence>
<dbReference type="InterPro" id="IPR012334">
    <property type="entry name" value="Pectin_lyas_fold"/>
</dbReference>
<comment type="subcellular location">
    <subcellularLocation>
        <location evidence="7">Secreted</location>
        <location evidence="7">Cell wall</location>
    </subcellularLocation>
</comment>